<organism evidence="1 2">
    <name type="scientific">Paenibacillus larvae subsp. pulvifaciens</name>
    <dbReference type="NCBI Taxonomy" id="1477"/>
    <lineage>
        <taxon>Bacteria</taxon>
        <taxon>Bacillati</taxon>
        <taxon>Bacillota</taxon>
        <taxon>Bacilli</taxon>
        <taxon>Bacillales</taxon>
        <taxon>Paenibacillaceae</taxon>
        <taxon>Paenibacillus</taxon>
    </lineage>
</organism>
<evidence type="ECO:0000313" key="1">
    <source>
        <dbReference type="EMBL" id="ARF66529.1"/>
    </source>
</evidence>
<sequence>MRKVVTCIRMIDYLSELDEGKFREHTPERIERALSLTQKVTMRRVKDIYDPDEIEVDVKIEEAE</sequence>
<name>A0A1V0UMQ2_9BACL</name>
<reference evidence="1 2" key="1">
    <citation type="submission" date="2017-03" db="EMBL/GenBank/DDBJ databases">
        <title>Paenibacillus larvae genome sequencing.</title>
        <authorList>
            <person name="Dingman D.W."/>
        </authorList>
    </citation>
    <scope>NUCLEOTIDE SEQUENCE [LARGE SCALE GENOMIC DNA]</scope>
    <source>
        <strain evidence="1 2">SAG 10367</strain>
    </source>
</reference>
<evidence type="ECO:0000313" key="2">
    <source>
        <dbReference type="Proteomes" id="UP000192727"/>
    </source>
</evidence>
<dbReference type="Proteomes" id="UP000192727">
    <property type="component" value="Chromosome"/>
</dbReference>
<dbReference type="AlphaFoldDB" id="A0A1V0UMQ2"/>
<dbReference type="RefSeq" id="WP_042119115.1">
    <property type="nucleotide sequence ID" value="NZ_CP020557.1"/>
</dbReference>
<protein>
    <submittedName>
        <fullName evidence="1">Uncharacterized protein</fullName>
    </submittedName>
</protein>
<accession>A0A1V0UMQ2</accession>
<proteinExistence type="predicted"/>
<gene>
    <name evidence="1" type="ORF">B7C51_00075</name>
</gene>
<dbReference type="EMBL" id="CP020557">
    <property type="protein sequence ID" value="ARF66529.1"/>
    <property type="molecule type" value="Genomic_DNA"/>
</dbReference>